<keyword evidence="2" id="KW-0805">Transcription regulation</keyword>
<evidence type="ECO:0000256" key="2">
    <source>
        <dbReference type="ARBA" id="ARBA00023015"/>
    </source>
</evidence>
<dbReference type="PANTHER" id="PTHR31190">
    <property type="entry name" value="DNA-BINDING DOMAIN"/>
    <property type="match status" value="1"/>
</dbReference>
<dbReference type="EMBL" id="JBGMDY010000003">
    <property type="protein sequence ID" value="KAL2339777.1"/>
    <property type="molecule type" value="Genomic_DNA"/>
</dbReference>
<feature type="region of interest" description="Disordered" evidence="7">
    <location>
        <begin position="41"/>
        <end position="60"/>
    </location>
</feature>
<dbReference type="GO" id="GO:0003677">
    <property type="term" value="F:DNA binding"/>
    <property type="evidence" value="ECO:0007669"/>
    <property type="project" value="UniProtKB-KW"/>
</dbReference>
<dbReference type="InterPro" id="IPR036955">
    <property type="entry name" value="AP2/ERF_dom_sf"/>
</dbReference>
<dbReference type="Proteomes" id="UP001603857">
    <property type="component" value="Unassembled WGS sequence"/>
</dbReference>
<comment type="similarity">
    <text evidence="6">Belongs to the AP2/ERF transcription factor family. ERF subfamily.</text>
</comment>
<evidence type="ECO:0000256" key="5">
    <source>
        <dbReference type="ARBA" id="ARBA00023242"/>
    </source>
</evidence>
<dbReference type="GO" id="GO:0005634">
    <property type="term" value="C:nucleus"/>
    <property type="evidence" value="ECO:0007669"/>
    <property type="project" value="UniProtKB-SubCell"/>
</dbReference>
<gene>
    <name evidence="9" type="ORF">Fmac_007717</name>
</gene>
<dbReference type="InterPro" id="IPR016177">
    <property type="entry name" value="DNA-bd_dom_sf"/>
</dbReference>
<evidence type="ECO:0000313" key="9">
    <source>
        <dbReference type="EMBL" id="KAL2339777.1"/>
    </source>
</evidence>
<dbReference type="AlphaFoldDB" id="A0ABD1MVC7"/>
<dbReference type="PANTHER" id="PTHR31190:SF96">
    <property type="entry name" value="ETHYLENE RESPONSE FACTOR 2"/>
    <property type="match status" value="1"/>
</dbReference>
<evidence type="ECO:0000256" key="6">
    <source>
        <dbReference type="ARBA" id="ARBA00024343"/>
    </source>
</evidence>
<evidence type="ECO:0000313" key="10">
    <source>
        <dbReference type="Proteomes" id="UP001603857"/>
    </source>
</evidence>
<dbReference type="Gene3D" id="3.30.730.10">
    <property type="entry name" value="AP2/ERF domain"/>
    <property type="match status" value="1"/>
</dbReference>
<evidence type="ECO:0000256" key="1">
    <source>
        <dbReference type="ARBA" id="ARBA00004123"/>
    </source>
</evidence>
<dbReference type="PROSITE" id="PS51032">
    <property type="entry name" value="AP2_ERF"/>
    <property type="match status" value="1"/>
</dbReference>
<dbReference type="SUPFAM" id="SSF54171">
    <property type="entry name" value="DNA-binding domain"/>
    <property type="match status" value="1"/>
</dbReference>
<protein>
    <recommendedName>
        <fullName evidence="8">AP2/ERF domain-containing protein</fullName>
    </recommendedName>
</protein>
<sequence>MKIRYTAVRNNPWGANAGEIRDPGINSRAWLATMENLDEAADAYDATAPTTPPHQRRRRA</sequence>
<name>A0ABD1MVC7_9FABA</name>
<accession>A0ABD1MVC7</accession>
<dbReference type="InterPro" id="IPR001471">
    <property type="entry name" value="AP2/ERF_dom"/>
</dbReference>
<keyword evidence="5" id="KW-0539">Nucleus</keyword>
<organism evidence="9 10">
    <name type="scientific">Flemingia macrophylla</name>
    <dbReference type="NCBI Taxonomy" id="520843"/>
    <lineage>
        <taxon>Eukaryota</taxon>
        <taxon>Viridiplantae</taxon>
        <taxon>Streptophyta</taxon>
        <taxon>Embryophyta</taxon>
        <taxon>Tracheophyta</taxon>
        <taxon>Spermatophyta</taxon>
        <taxon>Magnoliopsida</taxon>
        <taxon>eudicotyledons</taxon>
        <taxon>Gunneridae</taxon>
        <taxon>Pentapetalae</taxon>
        <taxon>rosids</taxon>
        <taxon>fabids</taxon>
        <taxon>Fabales</taxon>
        <taxon>Fabaceae</taxon>
        <taxon>Papilionoideae</taxon>
        <taxon>50 kb inversion clade</taxon>
        <taxon>NPAAA clade</taxon>
        <taxon>indigoferoid/millettioid clade</taxon>
        <taxon>Phaseoleae</taxon>
        <taxon>Flemingia</taxon>
    </lineage>
</organism>
<dbReference type="InterPro" id="IPR044808">
    <property type="entry name" value="ERF_plant"/>
</dbReference>
<evidence type="ECO:0000256" key="4">
    <source>
        <dbReference type="ARBA" id="ARBA00023163"/>
    </source>
</evidence>
<reference evidence="9 10" key="1">
    <citation type="submission" date="2024-08" db="EMBL/GenBank/DDBJ databases">
        <title>Insights into the chromosomal genome structure of Flemingia macrophylla.</title>
        <authorList>
            <person name="Ding Y."/>
            <person name="Zhao Y."/>
            <person name="Bi W."/>
            <person name="Wu M."/>
            <person name="Zhao G."/>
            <person name="Gong Y."/>
            <person name="Li W."/>
            <person name="Zhang P."/>
        </authorList>
    </citation>
    <scope>NUCLEOTIDE SEQUENCE [LARGE SCALE GENOMIC DNA]</scope>
    <source>
        <strain evidence="9">DYQJB</strain>
        <tissue evidence="9">Leaf</tissue>
    </source>
</reference>
<keyword evidence="10" id="KW-1185">Reference proteome</keyword>
<evidence type="ECO:0000256" key="7">
    <source>
        <dbReference type="SAM" id="MobiDB-lite"/>
    </source>
</evidence>
<feature type="domain" description="AP2/ERF" evidence="8">
    <location>
        <begin position="4"/>
        <end position="48"/>
    </location>
</feature>
<keyword evidence="4" id="KW-0804">Transcription</keyword>
<evidence type="ECO:0000259" key="8">
    <source>
        <dbReference type="PROSITE" id="PS51032"/>
    </source>
</evidence>
<proteinExistence type="inferred from homology"/>
<evidence type="ECO:0000256" key="3">
    <source>
        <dbReference type="ARBA" id="ARBA00023125"/>
    </source>
</evidence>
<comment type="subcellular location">
    <subcellularLocation>
        <location evidence="1">Nucleus</location>
    </subcellularLocation>
</comment>
<comment type="caution">
    <text evidence="9">The sequence shown here is derived from an EMBL/GenBank/DDBJ whole genome shotgun (WGS) entry which is preliminary data.</text>
</comment>
<keyword evidence="3" id="KW-0238">DNA-binding</keyword>